<name>A0A1B2JDK5_PICPA</name>
<dbReference type="OrthoDB" id="10315588at2759"/>
<dbReference type="EMBL" id="CP014585">
    <property type="protein sequence ID" value="ANZ76052.1"/>
    <property type="molecule type" value="Genomic_DNA"/>
</dbReference>
<feature type="compositionally biased region" description="Basic and acidic residues" evidence="1">
    <location>
        <begin position="547"/>
        <end position="562"/>
    </location>
</feature>
<sequence length="612" mass="70444">MSVSEFLRFYIRRQGQNLLTVREMEEFEEDSVDPDDYDPEDVYPCDDECSKLGHDTLNRLLRLLREEFSSKKKSIKEPILNPSLVYSSDESGQKKASSLRLNRKRLKYFYPRSFCQHRKSNHDHLFSPNLLNSDWPQIYGIYFGIRKIYHCLRVESDLCHNYFTSYIKQGTLYKNDCSENDPLLTLKFTSSPFQKKLCSGVILLSKNHSEANGSISFVGEAIDFDQTAFLWENGTKKRNYLSVRRSCSTSGSRLLKSIEDELKALFRENVGSKSLPDIIDRATALFTRASGVSASVDCIANRDASCTSETFTGSETESEEESQFRYIDPDFHDNPQGLNHFLASNRHLNTTRLEQLIFSVRHPNQHIDIFETTTALENLYNLPPFNSLPSIEDVYKSLLCPDCRLKLKQEYIIMHWKLQCGAVSKKPVSAYAAIDRRSGHIYVTIPSSISGRFSRSRIDELEFWCMYSLLTSCNFRLPAPFYDILKKQVKRYPTGDPLITQAVNEISIVALLAQPCLLGNLNFKIPVTDSFSDSLWTSSSSMIDSNMHQEARKHRLDDKTSDSKFSSSTRIKSTFNISEQDLFNELRDVFNKDKTVKFTAITSQTLYSYKRY</sequence>
<accession>A0A1B2JDK5</accession>
<feature type="region of interest" description="Disordered" evidence="1">
    <location>
        <begin position="547"/>
        <end position="566"/>
    </location>
</feature>
<proteinExistence type="predicted"/>
<dbReference type="AlphaFoldDB" id="A0A1B2JDK5"/>
<reference evidence="2 3" key="1">
    <citation type="submission" date="2016-02" db="EMBL/GenBank/DDBJ databases">
        <title>Comparative genomic and transcriptomic foundation for Pichia pastoris.</title>
        <authorList>
            <person name="Love K.R."/>
            <person name="Shah K.A."/>
            <person name="Whittaker C.A."/>
            <person name="Wu J."/>
            <person name="Bartlett M.C."/>
            <person name="Ma D."/>
            <person name="Leeson R.L."/>
            <person name="Priest M."/>
            <person name="Young S.K."/>
            <person name="Love J.C."/>
        </authorList>
    </citation>
    <scope>NUCLEOTIDE SEQUENCE [LARGE SCALE GENOMIC DNA]</scope>
    <source>
        <strain evidence="2 3">ATCC 28485</strain>
    </source>
</reference>
<keyword evidence="3" id="KW-1185">Reference proteome</keyword>
<evidence type="ECO:0000256" key="1">
    <source>
        <dbReference type="SAM" id="MobiDB-lite"/>
    </source>
</evidence>
<dbReference type="Proteomes" id="UP000094565">
    <property type="component" value="Chromosome 2"/>
</dbReference>
<protein>
    <submittedName>
        <fullName evidence="2">BA75_02268T0</fullName>
    </submittedName>
</protein>
<evidence type="ECO:0000313" key="3">
    <source>
        <dbReference type="Proteomes" id="UP000094565"/>
    </source>
</evidence>
<organism evidence="2 3">
    <name type="scientific">Komagataella pastoris</name>
    <name type="common">Yeast</name>
    <name type="synonym">Pichia pastoris</name>
    <dbReference type="NCBI Taxonomy" id="4922"/>
    <lineage>
        <taxon>Eukaryota</taxon>
        <taxon>Fungi</taxon>
        <taxon>Dikarya</taxon>
        <taxon>Ascomycota</taxon>
        <taxon>Saccharomycotina</taxon>
        <taxon>Pichiomycetes</taxon>
        <taxon>Pichiales</taxon>
        <taxon>Pichiaceae</taxon>
        <taxon>Komagataella</taxon>
    </lineage>
</organism>
<gene>
    <name evidence="2" type="ORF">ATY40_BA7502268</name>
</gene>
<evidence type="ECO:0000313" key="2">
    <source>
        <dbReference type="EMBL" id="ANZ76052.1"/>
    </source>
</evidence>